<reference evidence="8" key="1">
    <citation type="journal article" date="2019" name="Int. J. Syst. Evol. Microbiol.">
        <title>The Global Catalogue of Microorganisms (GCM) 10K type strain sequencing project: providing services to taxonomists for standard genome sequencing and annotation.</title>
        <authorList>
            <consortium name="The Broad Institute Genomics Platform"/>
            <consortium name="The Broad Institute Genome Sequencing Center for Infectious Disease"/>
            <person name="Wu L."/>
            <person name="Ma J."/>
        </authorList>
    </citation>
    <scope>NUCLEOTIDE SEQUENCE [LARGE SCALE GENOMIC DNA]</scope>
    <source>
        <strain evidence="8">JCM 13249</strain>
    </source>
</reference>
<dbReference type="Gene3D" id="2.40.50.140">
    <property type="entry name" value="Nucleic acid-binding proteins"/>
    <property type="match status" value="1"/>
</dbReference>
<gene>
    <name evidence="7" type="ORF">GCM10009681_35460</name>
</gene>
<evidence type="ECO:0000313" key="7">
    <source>
        <dbReference type="EMBL" id="GAA1761187.1"/>
    </source>
</evidence>
<keyword evidence="8" id="KW-1185">Reference proteome</keyword>
<evidence type="ECO:0000256" key="2">
    <source>
        <dbReference type="ARBA" id="ARBA00022692"/>
    </source>
</evidence>
<accession>A0ABP4WUH2</accession>
<dbReference type="RefSeq" id="WP_344082933.1">
    <property type="nucleotide sequence ID" value="NZ_BAAALS010000016.1"/>
</dbReference>
<dbReference type="InterPro" id="IPR012340">
    <property type="entry name" value="NA-bd_OB-fold"/>
</dbReference>
<dbReference type="SUPFAM" id="SSF141322">
    <property type="entry name" value="NfeD domain-like"/>
    <property type="match status" value="1"/>
</dbReference>
<keyword evidence="4 5" id="KW-0472">Membrane</keyword>
<dbReference type="PANTHER" id="PTHR33507:SF3">
    <property type="entry name" value="INNER MEMBRANE PROTEIN YBBJ"/>
    <property type="match status" value="1"/>
</dbReference>
<dbReference type="PANTHER" id="PTHR33507">
    <property type="entry name" value="INNER MEMBRANE PROTEIN YBBJ"/>
    <property type="match status" value="1"/>
</dbReference>
<dbReference type="Pfam" id="PF01957">
    <property type="entry name" value="NfeD"/>
    <property type="match status" value="1"/>
</dbReference>
<evidence type="ECO:0000256" key="1">
    <source>
        <dbReference type="ARBA" id="ARBA00004141"/>
    </source>
</evidence>
<evidence type="ECO:0000256" key="5">
    <source>
        <dbReference type="SAM" id="Phobius"/>
    </source>
</evidence>
<dbReference type="Proteomes" id="UP001500655">
    <property type="component" value="Unassembled WGS sequence"/>
</dbReference>
<organism evidence="7 8">
    <name type="scientific">Luedemannella helvata</name>
    <dbReference type="NCBI Taxonomy" id="349315"/>
    <lineage>
        <taxon>Bacteria</taxon>
        <taxon>Bacillati</taxon>
        <taxon>Actinomycetota</taxon>
        <taxon>Actinomycetes</taxon>
        <taxon>Micromonosporales</taxon>
        <taxon>Micromonosporaceae</taxon>
        <taxon>Luedemannella</taxon>
    </lineage>
</organism>
<name>A0ABP4WUH2_9ACTN</name>
<feature type="domain" description="NfeD-like C-terminal" evidence="6">
    <location>
        <begin position="82"/>
        <end position="140"/>
    </location>
</feature>
<protein>
    <submittedName>
        <fullName evidence="7">NfeD family protein</fullName>
    </submittedName>
</protein>
<feature type="transmembrane region" description="Helical" evidence="5">
    <location>
        <begin position="43"/>
        <end position="62"/>
    </location>
</feature>
<evidence type="ECO:0000259" key="6">
    <source>
        <dbReference type="Pfam" id="PF01957"/>
    </source>
</evidence>
<proteinExistence type="predicted"/>
<comment type="caution">
    <text evidence="7">The sequence shown here is derived from an EMBL/GenBank/DDBJ whole genome shotgun (WGS) entry which is preliminary data.</text>
</comment>
<dbReference type="InterPro" id="IPR002810">
    <property type="entry name" value="NfeD-like_C"/>
</dbReference>
<sequence>MAVIWLVAGILLAVAELITVDFVLIMLAAGALSASLAAFLDAPLLVQVIVFSVVSVLGLVTVRPVIKRHLHRNADRTPMGVEAIEGTEATVIEQVTQSGGMVKMGGELWSARPYDATQVIEAGARVRVVEIKGATALVWKE</sequence>
<evidence type="ECO:0000256" key="3">
    <source>
        <dbReference type="ARBA" id="ARBA00022989"/>
    </source>
</evidence>
<keyword evidence="3 5" id="KW-1133">Transmembrane helix</keyword>
<evidence type="ECO:0000313" key="8">
    <source>
        <dbReference type="Proteomes" id="UP001500655"/>
    </source>
</evidence>
<dbReference type="EMBL" id="BAAALS010000016">
    <property type="protein sequence ID" value="GAA1761187.1"/>
    <property type="molecule type" value="Genomic_DNA"/>
</dbReference>
<evidence type="ECO:0000256" key="4">
    <source>
        <dbReference type="ARBA" id="ARBA00023136"/>
    </source>
</evidence>
<keyword evidence="2 5" id="KW-0812">Transmembrane</keyword>
<dbReference type="InterPro" id="IPR052165">
    <property type="entry name" value="Membrane_assoc_protease"/>
</dbReference>
<comment type="subcellular location">
    <subcellularLocation>
        <location evidence="1">Membrane</location>
        <topology evidence="1">Multi-pass membrane protein</topology>
    </subcellularLocation>
</comment>